<dbReference type="InterPro" id="IPR013766">
    <property type="entry name" value="Thioredoxin_domain"/>
</dbReference>
<feature type="region of interest" description="Disordered" evidence="6">
    <location>
        <begin position="744"/>
        <end position="765"/>
    </location>
</feature>
<dbReference type="PRINTS" id="PR00625">
    <property type="entry name" value="JDOMAIN"/>
</dbReference>
<feature type="chain" id="PRO_5040222773" description="DnaJ homolog subfamily C member 16" evidence="8">
    <location>
        <begin position="16"/>
        <end position="820"/>
    </location>
</feature>
<dbReference type="PROSITE" id="PS50076">
    <property type="entry name" value="DNAJ_2"/>
    <property type="match status" value="1"/>
</dbReference>
<evidence type="ECO:0000256" key="8">
    <source>
        <dbReference type="SAM" id="SignalP"/>
    </source>
</evidence>
<comment type="caution">
    <text evidence="10">The sequence shown here is derived from an EMBL/GenBank/DDBJ whole genome shotgun (WGS) entry which is preliminary data.</text>
</comment>
<dbReference type="EMBL" id="CANHGI010000002">
    <property type="protein sequence ID" value="CAI5441760.1"/>
    <property type="molecule type" value="Genomic_DNA"/>
</dbReference>
<accession>A0A9P1MYU5</accession>
<keyword evidence="8" id="KW-0732">Signal</keyword>
<protein>
    <recommendedName>
        <fullName evidence="2">DnaJ homolog subfamily C member 16</fullName>
    </recommendedName>
    <alternativeName>
        <fullName evidence="5">Endoplasmic reticulum DNA J domain-containing protein 8</fullName>
    </alternativeName>
</protein>
<evidence type="ECO:0000256" key="4">
    <source>
        <dbReference type="ARBA" id="ARBA00035002"/>
    </source>
</evidence>
<dbReference type="Gene3D" id="3.40.30.10">
    <property type="entry name" value="Glutaredoxin"/>
    <property type="match status" value="1"/>
</dbReference>
<comment type="subcellular location">
    <subcellularLocation>
        <location evidence="1">Endoplasmic reticulum membrane</location>
        <topology evidence="1">Single-pass type IV membrane protein</topology>
    </subcellularLocation>
</comment>
<feature type="signal peptide" evidence="8">
    <location>
        <begin position="1"/>
        <end position="15"/>
    </location>
</feature>
<organism evidence="10 11">
    <name type="scientific">Caenorhabditis angaria</name>
    <dbReference type="NCBI Taxonomy" id="860376"/>
    <lineage>
        <taxon>Eukaryota</taxon>
        <taxon>Metazoa</taxon>
        <taxon>Ecdysozoa</taxon>
        <taxon>Nematoda</taxon>
        <taxon>Chromadorea</taxon>
        <taxon>Rhabditida</taxon>
        <taxon>Rhabditina</taxon>
        <taxon>Rhabditomorpha</taxon>
        <taxon>Rhabditoidea</taxon>
        <taxon>Rhabditidae</taxon>
        <taxon>Peloderinae</taxon>
        <taxon>Caenorhabditis</taxon>
    </lineage>
</organism>
<dbReference type="Proteomes" id="UP001152747">
    <property type="component" value="Unassembled WGS sequence"/>
</dbReference>
<dbReference type="PANTHER" id="PTHR44303:SF2">
    <property type="entry name" value="DNAJ HOMOLOG SUBFAMILY C MEMBER 16"/>
    <property type="match status" value="1"/>
</dbReference>
<dbReference type="OrthoDB" id="10065037at2759"/>
<feature type="region of interest" description="Disordered" evidence="6">
    <location>
        <begin position="574"/>
        <end position="599"/>
    </location>
</feature>
<dbReference type="PANTHER" id="PTHR44303">
    <property type="entry name" value="DNAJ HOMOLOG SUBFAMILY C MEMBER 16"/>
    <property type="match status" value="1"/>
</dbReference>
<dbReference type="SUPFAM" id="SSF46565">
    <property type="entry name" value="Chaperone J-domain"/>
    <property type="match status" value="1"/>
</dbReference>
<dbReference type="GO" id="GO:0006914">
    <property type="term" value="P:autophagy"/>
    <property type="evidence" value="ECO:0007669"/>
    <property type="project" value="UniProtKB-KW"/>
</dbReference>
<sequence>MKVLPLFLSVILVLANQQDPYKVLGIRKSATAKEIKGAYKALAKEWHPDKNGASDAAEKFMEISKAYELLQDPTKRERYDRFGTFDDTPAGGGRGGFSGGRYDQFFGYGFGGFDDGYFATHRISHRTYQHSVLERSETQPFIIYAYSNYCQLCFRLQSVWKSAVQDLEPLGYGIATVNAMTDGNLLEKLRISQLPAIVAVVEGRVIPLRHSFVGLSDKSIRQFAQKVIPDYFMTRIGSRQALARFVEQWRSTNKVAVIILGAAAEPRVRYLLAAMKFSGFAKFAYVSLSENTEEIISLRSSLDIKCTACENVLVYNDFEHNDPVARLSISHASQLKKETLEDFIEKNKLLTLPRLSSQNMFDSICPVSSRSPRHICVILPVVSGKSENDHVDAFREYVRDTKEQWANRHVHFSYIYVDKQQNWLTPFIEKKKTDSQKNARDLLIIWRIEYVKAKFTWLDNSWTGRKEETNERINDVVEQRKRLDETSRIGNLNDEFTLGLFTRWCRAFWRTIETVWFYLTHEEIYMALSVVGTLLTIMTIGYLLNYFNDSKNDEKEKQQKKKYKANDVADLTADGTEWHPEDPKVQAKEQEANGKNQQGKAQRIMSIMRPLMHELRAETYFGMIRLLKPGCRSLVCLVDEENKEQLLTRFAQSIYPIRNNKTFSFGYLVVPKNLEWFRKLLEHTLPTEEATTAKGAEMCQTMFKRLKSINPRQCIGTVLALCGWKLYFSIYHPKHVEASRKNFIDTDEDESSSDENETIDNSYRNDEFASMGERKKLHKTSSQKRINVGNVLDGFPNWMDRLLEGSIRRYYIPEWPDNLK</sequence>
<keyword evidence="3" id="KW-0072">Autophagy</keyword>
<dbReference type="InterPro" id="IPR036869">
    <property type="entry name" value="J_dom_sf"/>
</dbReference>
<dbReference type="GO" id="GO:0005789">
    <property type="term" value="C:endoplasmic reticulum membrane"/>
    <property type="evidence" value="ECO:0007669"/>
    <property type="project" value="UniProtKB-SubCell"/>
</dbReference>
<dbReference type="Gene3D" id="1.10.287.110">
    <property type="entry name" value="DnaJ domain"/>
    <property type="match status" value="1"/>
</dbReference>
<evidence type="ECO:0000256" key="1">
    <source>
        <dbReference type="ARBA" id="ARBA00004163"/>
    </source>
</evidence>
<keyword evidence="7" id="KW-1133">Transmembrane helix</keyword>
<dbReference type="PROSITE" id="PS00636">
    <property type="entry name" value="DNAJ_1"/>
    <property type="match status" value="1"/>
</dbReference>
<proteinExistence type="predicted"/>
<evidence type="ECO:0000256" key="2">
    <source>
        <dbReference type="ARBA" id="ARBA00020921"/>
    </source>
</evidence>
<dbReference type="SUPFAM" id="SSF52833">
    <property type="entry name" value="Thioredoxin-like"/>
    <property type="match status" value="1"/>
</dbReference>
<evidence type="ECO:0000256" key="7">
    <source>
        <dbReference type="SAM" id="Phobius"/>
    </source>
</evidence>
<keyword evidence="7" id="KW-0812">Transmembrane</keyword>
<dbReference type="InterPro" id="IPR052448">
    <property type="entry name" value="DnaJ_C16_autophagy_reg"/>
</dbReference>
<dbReference type="CDD" id="cd06257">
    <property type="entry name" value="DnaJ"/>
    <property type="match status" value="1"/>
</dbReference>
<evidence type="ECO:0000256" key="5">
    <source>
        <dbReference type="ARBA" id="ARBA00035043"/>
    </source>
</evidence>
<dbReference type="Pfam" id="PF00226">
    <property type="entry name" value="DnaJ"/>
    <property type="match status" value="1"/>
</dbReference>
<feature type="transmembrane region" description="Helical" evidence="7">
    <location>
        <begin position="524"/>
        <end position="547"/>
    </location>
</feature>
<keyword evidence="11" id="KW-1185">Reference proteome</keyword>
<keyword evidence="7" id="KW-0472">Membrane</keyword>
<dbReference type="AlphaFoldDB" id="A0A9P1MYU5"/>
<dbReference type="InterPro" id="IPR001623">
    <property type="entry name" value="DnaJ_domain"/>
</dbReference>
<evidence type="ECO:0000313" key="10">
    <source>
        <dbReference type="EMBL" id="CAI5441760.1"/>
    </source>
</evidence>
<reference evidence="10" key="1">
    <citation type="submission" date="2022-11" db="EMBL/GenBank/DDBJ databases">
        <authorList>
            <person name="Kikuchi T."/>
        </authorList>
    </citation>
    <scope>NUCLEOTIDE SEQUENCE</scope>
    <source>
        <strain evidence="10">PS1010</strain>
    </source>
</reference>
<feature type="compositionally biased region" description="Basic and acidic residues" evidence="6">
    <location>
        <begin position="576"/>
        <end position="592"/>
    </location>
</feature>
<gene>
    <name evidence="10" type="ORF">CAMP_LOCUS4397</name>
</gene>
<name>A0A9P1MYU5_9PELO</name>
<evidence type="ECO:0000256" key="3">
    <source>
        <dbReference type="ARBA" id="ARBA00023006"/>
    </source>
</evidence>
<dbReference type="InterPro" id="IPR018253">
    <property type="entry name" value="DnaJ_domain_CS"/>
</dbReference>
<comment type="function">
    <text evidence="4">Plays an important role in regulating the size of autophagosomes during the formation process.</text>
</comment>
<evidence type="ECO:0000256" key="6">
    <source>
        <dbReference type="SAM" id="MobiDB-lite"/>
    </source>
</evidence>
<evidence type="ECO:0000313" key="11">
    <source>
        <dbReference type="Proteomes" id="UP001152747"/>
    </source>
</evidence>
<feature type="domain" description="J" evidence="9">
    <location>
        <begin position="19"/>
        <end position="83"/>
    </location>
</feature>
<dbReference type="InterPro" id="IPR036249">
    <property type="entry name" value="Thioredoxin-like_sf"/>
</dbReference>
<evidence type="ECO:0000259" key="9">
    <source>
        <dbReference type="PROSITE" id="PS50076"/>
    </source>
</evidence>
<dbReference type="Pfam" id="PF00085">
    <property type="entry name" value="Thioredoxin"/>
    <property type="match status" value="1"/>
</dbReference>
<feature type="compositionally biased region" description="Acidic residues" evidence="6">
    <location>
        <begin position="745"/>
        <end position="758"/>
    </location>
</feature>
<dbReference type="SMART" id="SM00271">
    <property type="entry name" value="DnaJ"/>
    <property type="match status" value="1"/>
</dbReference>